<keyword evidence="4 12" id="KW-0723">Serine/threonine-protein kinase</keyword>
<evidence type="ECO:0000256" key="13">
    <source>
        <dbReference type="SAM" id="MobiDB-lite"/>
    </source>
</evidence>
<evidence type="ECO:0000256" key="5">
    <source>
        <dbReference type="ARBA" id="ARBA00022679"/>
    </source>
</evidence>
<evidence type="ECO:0000256" key="10">
    <source>
        <dbReference type="ARBA" id="ARBA00048679"/>
    </source>
</evidence>
<gene>
    <name evidence="15" type="ORF">AT9943_LOCUS5327</name>
</gene>
<accession>A0A7G2E4L7</accession>
<evidence type="ECO:0000256" key="11">
    <source>
        <dbReference type="PROSITE-ProRule" id="PRU10141"/>
    </source>
</evidence>
<dbReference type="InterPro" id="IPR050235">
    <property type="entry name" value="CK1_Ser-Thr_kinase"/>
</dbReference>
<feature type="binding site" evidence="11">
    <location>
        <position position="38"/>
    </location>
    <ligand>
        <name>ATP</name>
        <dbReference type="ChEBI" id="CHEBI:30616"/>
    </ligand>
</feature>
<dbReference type="EC" id="2.7.11.1" evidence="3"/>
<comment type="catalytic activity">
    <reaction evidence="9">
        <text>L-threonyl-[protein] + ATP = O-phospho-L-threonyl-[protein] + ADP + H(+)</text>
        <dbReference type="Rhea" id="RHEA:46608"/>
        <dbReference type="Rhea" id="RHEA-COMP:11060"/>
        <dbReference type="Rhea" id="RHEA-COMP:11605"/>
        <dbReference type="ChEBI" id="CHEBI:15378"/>
        <dbReference type="ChEBI" id="CHEBI:30013"/>
        <dbReference type="ChEBI" id="CHEBI:30616"/>
        <dbReference type="ChEBI" id="CHEBI:61977"/>
        <dbReference type="ChEBI" id="CHEBI:456216"/>
        <dbReference type="EC" id="2.7.11.1"/>
    </reaction>
</comment>
<dbReference type="GO" id="GO:0005524">
    <property type="term" value="F:ATP binding"/>
    <property type="evidence" value="ECO:0007669"/>
    <property type="project" value="UniProtKB-UniRule"/>
</dbReference>
<evidence type="ECO:0000256" key="3">
    <source>
        <dbReference type="ARBA" id="ARBA00012513"/>
    </source>
</evidence>
<dbReference type="InterPro" id="IPR017441">
    <property type="entry name" value="Protein_kinase_ATP_BS"/>
</dbReference>
<name>A0A7G2E4L7_ARATH</name>
<feature type="region of interest" description="Disordered" evidence="13">
    <location>
        <begin position="296"/>
        <end position="322"/>
    </location>
</feature>
<dbReference type="PROSITE" id="PS50011">
    <property type="entry name" value="PROTEIN_KINASE_DOM"/>
    <property type="match status" value="1"/>
</dbReference>
<dbReference type="FunFam" id="3.30.200.20:FF:000538">
    <property type="entry name" value="Putative Casein kinase I"/>
    <property type="match status" value="1"/>
</dbReference>
<keyword evidence="6 11" id="KW-0547">Nucleotide-binding</keyword>
<evidence type="ECO:0000256" key="6">
    <source>
        <dbReference type="ARBA" id="ARBA00022741"/>
    </source>
</evidence>
<dbReference type="Proteomes" id="UP000516314">
    <property type="component" value="Chromosome 1"/>
</dbReference>
<feature type="region of interest" description="Disordered" evidence="13">
    <location>
        <begin position="374"/>
        <end position="406"/>
    </location>
</feature>
<dbReference type="Pfam" id="PF00069">
    <property type="entry name" value="Pkinase"/>
    <property type="match status" value="1"/>
</dbReference>
<evidence type="ECO:0000256" key="8">
    <source>
        <dbReference type="ARBA" id="ARBA00022840"/>
    </source>
</evidence>
<evidence type="ECO:0000256" key="2">
    <source>
        <dbReference type="ARBA" id="ARBA00011245"/>
    </source>
</evidence>
<comment type="subunit">
    <text evidence="2">Monomer.</text>
</comment>
<evidence type="ECO:0000256" key="9">
    <source>
        <dbReference type="ARBA" id="ARBA00047899"/>
    </source>
</evidence>
<comment type="catalytic activity">
    <reaction evidence="10">
        <text>L-seryl-[protein] + ATP = O-phospho-L-seryl-[protein] + ADP + H(+)</text>
        <dbReference type="Rhea" id="RHEA:17989"/>
        <dbReference type="Rhea" id="RHEA-COMP:9863"/>
        <dbReference type="Rhea" id="RHEA-COMP:11604"/>
        <dbReference type="ChEBI" id="CHEBI:15378"/>
        <dbReference type="ChEBI" id="CHEBI:29999"/>
        <dbReference type="ChEBI" id="CHEBI:30616"/>
        <dbReference type="ChEBI" id="CHEBI:83421"/>
        <dbReference type="ChEBI" id="CHEBI:456216"/>
        <dbReference type="EC" id="2.7.11.1"/>
    </reaction>
</comment>
<sequence length="443" mass="49218">MEPRVGNKFRLGRKIGGGSFGEIYLGTNIQTNEEVAIKLENVKTKHPQLLYESKLYKVLQGGTGVPNVKWYGVEGDYNVLVIDLLGPSLEDLFNFCSRKLSLKTVLMLADQMINRIEFVHQKSFLHRDIKPDNFLMGLGRRANQVYVIDFGLAKKYRDSNHQHIPYRENKNLTGTARYASMNTHLGIEQSRRDDLESLGFVLMYFLKGSLPWQGLKAGNKKQKYEKISEKKVSTSIEALCRGYPSEFASYFHYCRSLRFDDKPDYAYLKRLFRDLFIREGFQFDYGPVVGPSSALPPAITSAERPSGGDEARPSGWSSGIPRRNSGQIFNSGSLAKQKAPVSSDPAISKDVVLSSSSFLRATGSSRRAAVSSSREAAVLGTDSEPSNPQIVEAGSGSNSKIPVSRNSPIVSSEINKLSSPSRATTSVMKNYEANLKGIESLHF</sequence>
<feature type="compositionally biased region" description="Polar residues" evidence="13">
    <location>
        <begin position="383"/>
        <end position="406"/>
    </location>
</feature>
<evidence type="ECO:0000256" key="7">
    <source>
        <dbReference type="ARBA" id="ARBA00022777"/>
    </source>
</evidence>
<dbReference type="PANTHER" id="PTHR11909">
    <property type="entry name" value="CASEIN KINASE-RELATED"/>
    <property type="match status" value="1"/>
</dbReference>
<keyword evidence="8 11" id="KW-0067">ATP-binding</keyword>
<dbReference type="PROSITE" id="PS00108">
    <property type="entry name" value="PROTEIN_KINASE_ST"/>
    <property type="match status" value="1"/>
</dbReference>
<dbReference type="SMART" id="SM00220">
    <property type="entry name" value="S_TKc"/>
    <property type="match status" value="1"/>
</dbReference>
<dbReference type="Gene3D" id="1.10.510.10">
    <property type="entry name" value="Transferase(Phosphotransferase) domain 1"/>
    <property type="match status" value="1"/>
</dbReference>
<evidence type="ECO:0000313" key="15">
    <source>
        <dbReference type="EMBL" id="CAD5317031.1"/>
    </source>
</evidence>
<dbReference type="SUPFAM" id="SSF56112">
    <property type="entry name" value="Protein kinase-like (PK-like)"/>
    <property type="match status" value="1"/>
</dbReference>
<evidence type="ECO:0000313" key="16">
    <source>
        <dbReference type="Proteomes" id="UP000516314"/>
    </source>
</evidence>
<dbReference type="PROSITE" id="PS00107">
    <property type="entry name" value="PROTEIN_KINASE_ATP"/>
    <property type="match status" value="1"/>
</dbReference>
<comment type="similarity">
    <text evidence="1">Belongs to the protein kinase superfamily. CK1 Ser/Thr protein kinase family. Casein kinase I subfamily.</text>
</comment>
<dbReference type="CDD" id="cd14125">
    <property type="entry name" value="STKc_CK1_delta_epsilon"/>
    <property type="match status" value="1"/>
</dbReference>
<evidence type="ECO:0000256" key="1">
    <source>
        <dbReference type="ARBA" id="ARBA00005926"/>
    </source>
</evidence>
<dbReference type="InterPro" id="IPR000719">
    <property type="entry name" value="Prot_kinase_dom"/>
</dbReference>
<dbReference type="FunFam" id="1.10.510.10:FF:001033">
    <property type="entry name" value="Uncharacterized protein"/>
    <property type="match status" value="1"/>
</dbReference>
<dbReference type="InterPro" id="IPR008271">
    <property type="entry name" value="Ser/Thr_kinase_AS"/>
</dbReference>
<evidence type="ECO:0000259" key="14">
    <source>
        <dbReference type="PROSITE" id="PS50011"/>
    </source>
</evidence>
<proteinExistence type="inferred from homology"/>
<dbReference type="InterPro" id="IPR011009">
    <property type="entry name" value="Kinase-like_dom_sf"/>
</dbReference>
<keyword evidence="7" id="KW-0418">Kinase</keyword>
<reference evidence="15 16" key="1">
    <citation type="submission" date="2020-09" db="EMBL/GenBank/DDBJ databases">
        <authorList>
            <person name="Ashkenazy H."/>
        </authorList>
    </citation>
    <scope>NUCLEOTIDE SEQUENCE [LARGE SCALE GENOMIC DNA]</scope>
    <source>
        <strain evidence="16">cv. Cdm-0</strain>
    </source>
</reference>
<evidence type="ECO:0000256" key="4">
    <source>
        <dbReference type="ARBA" id="ARBA00022527"/>
    </source>
</evidence>
<dbReference type="GO" id="GO:0004674">
    <property type="term" value="F:protein serine/threonine kinase activity"/>
    <property type="evidence" value="ECO:0007669"/>
    <property type="project" value="UniProtKB-KW"/>
</dbReference>
<keyword evidence="5" id="KW-0808">Transferase</keyword>
<feature type="domain" description="Protein kinase" evidence="14">
    <location>
        <begin position="9"/>
        <end position="277"/>
    </location>
</feature>
<evidence type="ECO:0000256" key="12">
    <source>
        <dbReference type="RuleBase" id="RU000304"/>
    </source>
</evidence>
<dbReference type="EMBL" id="LR881466">
    <property type="protein sequence ID" value="CAD5317031.1"/>
    <property type="molecule type" value="Genomic_DNA"/>
</dbReference>
<dbReference type="AlphaFoldDB" id="A0A7G2E4L7"/>
<organism evidence="15 16">
    <name type="scientific">Arabidopsis thaliana</name>
    <name type="common">Mouse-ear cress</name>
    <dbReference type="NCBI Taxonomy" id="3702"/>
    <lineage>
        <taxon>Eukaryota</taxon>
        <taxon>Viridiplantae</taxon>
        <taxon>Streptophyta</taxon>
        <taxon>Embryophyta</taxon>
        <taxon>Tracheophyta</taxon>
        <taxon>Spermatophyta</taxon>
        <taxon>Magnoliopsida</taxon>
        <taxon>eudicotyledons</taxon>
        <taxon>Gunneridae</taxon>
        <taxon>Pentapetalae</taxon>
        <taxon>rosids</taxon>
        <taxon>malvids</taxon>
        <taxon>Brassicales</taxon>
        <taxon>Brassicaceae</taxon>
        <taxon>Camelineae</taxon>
        <taxon>Arabidopsis</taxon>
    </lineage>
</organism>
<protein>
    <recommendedName>
        <fullName evidence="3">non-specific serine/threonine protein kinase</fullName>
        <ecNumber evidence="3">2.7.11.1</ecNumber>
    </recommendedName>
</protein>